<dbReference type="GeneID" id="82855005"/>
<dbReference type="Proteomes" id="UP000288675">
    <property type="component" value="Chromosome"/>
</dbReference>
<evidence type="ECO:0000313" key="2">
    <source>
        <dbReference type="Proteomes" id="UP000288675"/>
    </source>
</evidence>
<dbReference type="Gene3D" id="3.40.1720.10">
    <property type="entry name" value="Streptococcus thermophilus LMG 18311 protein like"/>
    <property type="match status" value="1"/>
</dbReference>
<dbReference type="InterPro" id="IPR038226">
    <property type="entry name" value="LMG18311-like_sf"/>
</dbReference>
<evidence type="ECO:0000313" key="1">
    <source>
        <dbReference type="EMBL" id="QAT66971.1"/>
    </source>
</evidence>
<proteinExistence type="predicted"/>
<organism evidence="1 2">
    <name type="scientific">Bacillus glycinifermentans</name>
    <dbReference type="NCBI Taxonomy" id="1664069"/>
    <lineage>
        <taxon>Bacteria</taxon>
        <taxon>Bacillati</taxon>
        <taxon>Bacillota</taxon>
        <taxon>Bacilli</taxon>
        <taxon>Bacillales</taxon>
        <taxon>Bacillaceae</taxon>
        <taxon>Bacillus</taxon>
    </lineage>
</organism>
<sequence>MKFIDVTVDHPEVIAKMKMAQNTNDESDIKVYMIRGTDTMFILQTHSKGQHGSVSNRERPVRKAEIKKFITRKMKTNLEKTTIYTSASGVIHIHEEFKVKSPSH</sequence>
<accession>A0AAJ4D4K1</accession>
<dbReference type="EMBL" id="CP035232">
    <property type="protein sequence ID" value="QAT66971.1"/>
    <property type="molecule type" value="Genomic_DNA"/>
</dbReference>
<gene>
    <name evidence="1" type="ORF">EQZ20_20215</name>
</gene>
<reference evidence="1 2" key="1">
    <citation type="submission" date="2019-01" db="EMBL/GenBank/DDBJ databases">
        <title>Genome sequence of Bacillus glycinifermentans SRCM103574.</title>
        <authorList>
            <person name="Kong H.-J."/>
            <person name="Jeong S.-Y."/>
            <person name="Jeong D.-Y."/>
        </authorList>
    </citation>
    <scope>NUCLEOTIDE SEQUENCE [LARGE SCALE GENOMIC DNA]</scope>
    <source>
        <strain evidence="1 2">SRCM103574</strain>
    </source>
</reference>
<dbReference type="KEGG" id="bgy:BGLY_3971"/>
<dbReference type="Pfam" id="PF08860">
    <property type="entry name" value="DUF1827"/>
    <property type="match status" value="1"/>
</dbReference>
<dbReference type="AlphaFoldDB" id="A0AAJ4D4K1"/>
<name>A0AAJ4D4K1_9BACI</name>
<dbReference type="InterPro" id="IPR014959">
    <property type="entry name" value="DUF1827"/>
</dbReference>
<protein>
    <submittedName>
        <fullName evidence="1">DUF1827 family protein</fullName>
    </submittedName>
</protein>
<dbReference type="RefSeq" id="WP_046129178.1">
    <property type="nucleotide sequence ID" value="NZ_CP035232.1"/>
</dbReference>